<dbReference type="AlphaFoldDB" id="A0A2Z6NS80"/>
<keyword evidence="3" id="KW-1185">Reference proteome</keyword>
<protein>
    <submittedName>
        <fullName evidence="2">Uncharacterized protein</fullName>
    </submittedName>
</protein>
<feature type="region of interest" description="Disordered" evidence="1">
    <location>
        <begin position="1"/>
        <end position="65"/>
    </location>
</feature>
<evidence type="ECO:0000256" key="1">
    <source>
        <dbReference type="SAM" id="MobiDB-lite"/>
    </source>
</evidence>
<dbReference type="EMBL" id="DF974269">
    <property type="protein sequence ID" value="GAU46971.1"/>
    <property type="molecule type" value="Genomic_DNA"/>
</dbReference>
<feature type="compositionally biased region" description="Polar residues" evidence="1">
    <location>
        <begin position="7"/>
        <end position="26"/>
    </location>
</feature>
<gene>
    <name evidence="2" type="ORF">TSUD_143130</name>
</gene>
<dbReference type="Proteomes" id="UP000242715">
    <property type="component" value="Unassembled WGS sequence"/>
</dbReference>
<accession>A0A2Z6NS80</accession>
<evidence type="ECO:0000313" key="2">
    <source>
        <dbReference type="EMBL" id="GAU46971.1"/>
    </source>
</evidence>
<sequence length="65" mass="7268">MTERHTAANQNTETRPCRASTPQPGSGESRRKTQKNHPKKEARPDCSTPGASPNKSLNPKIRHEY</sequence>
<evidence type="ECO:0000313" key="3">
    <source>
        <dbReference type="Proteomes" id="UP000242715"/>
    </source>
</evidence>
<organism evidence="2 3">
    <name type="scientific">Trifolium subterraneum</name>
    <name type="common">Subterranean clover</name>
    <dbReference type="NCBI Taxonomy" id="3900"/>
    <lineage>
        <taxon>Eukaryota</taxon>
        <taxon>Viridiplantae</taxon>
        <taxon>Streptophyta</taxon>
        <taxon>Embryophyta</taxon>
        <taxon>Tracheophyta</taxon>
        <taxon>Spermatophyta</taxon>
        <taxon>Magnoliopsida</taxon>
        <taxon>eudicotyledons</taxon>
        <taxon>Gunneridae</taxon>
        <taxon>Pentapetalae</taxon>
        <taxon>rosids</taxon>
        <taxon>fabids</taxon>
        <taxon>Fabales</taxon>
        <taxon>Fabaceae</taxon>
        <taxon>Papilionoideae</taxon>
        <taxon>50 kb inversion clade</taxon>
        <taxon>NPAAA clade</taxon>
        <taxon>Hologalegina</taxon>
        <taxon>IRL clade</taxon>
        <taxon>Trifolieae</taxon>
        <taxon>Trifolium</taxon>
    </lineage>
</organism>
<name>A0A2Z6NS80_TRISU</name>
<reference evidence="3" key="1">
    <citation type="journal article" date="2017" name="Front. Plant Sci.">
        <title>Climate Clever Clovers: New Paradigm to Reduce the Environmental Footprint of Ruminants by Breeding Low Methanogenic Forages Utilizing Haplotype Variation.</title>
        <authorList>
            <person name="Kaur P."/>
            <person name="Appels R."/>
            <person name="Bayer P.E."/>
            <person name="Keeble-Gagnere G."/>
            <person name="Wang J."/>
            <person name="Hirakawa H."/>
            <person name="Shirasawa K."/>
            <person name="Vercoe P."/>
            <person name="Stefanova K."/>
            <person name="Durmic Z."/>
            <person name="Nichols P."/>
            <person name="Revell C."/>
            <person name="Isobe S.N."/>
            <person name="Edwards D."/>
            <person name="Erskine W."/>
        </authorList>
    </citation>
    <scope>NUCLEOTIDE SEQUENCE [LARGE SCALE GENOMIC DNA]</scope>
    <source>
        <strain evidence="3">cv. Daliak</strain>
    </source>
</reference>
<proteinExistence type="predicted"/>